<dbReference type="EMBL" id="JABWMH010000003">
    <property type="protein sequence ID" value="NVD28482.1"/>
    <property type="molecule type" value="Genomic_DNA"/>
</dbReference>
<feature type="transmembrane region" description="Helical" evidence="1">
    <location>
        <begin position="620"/>
        <end position="642"/>
    </location>
</feature>
<evidence type="ECO:0000313" key="3">
    <source>
        <dbReference type="Proteomes" id="UP000652427"/>
    </source>
</evidence>
<keyword evidence="3" id="KW-1185">Reference proteome</keyword>
<name>A0ABX2N480_9SPHN</name>
<dbReference type="Proteomes" id="UP000652427">
    <property type="component" value="Unassembled WGS sequence"/>
</dbReference>
<evidence type="ECO:0000313" key="2">
    <source>
        <dbReference type="EMBL" id="NVD28482.1"/>
    </source>
</evidence>
<accession>A0ABX2N480</accession>
<organism evidence="2 3">
    <name type="scientific">Parasphingorhabdus flavimaris</name>
    <dbReference type="NCBI Taxonomy" id="266812"/>
    <lineage>
        <taxon>Bacteria</taxon>
        <taxon>Pseudomonadati</taxon>
        <taxon>Pseudomonadota</taxon>
        <taxon>Alphaproteobacteria</taxon>
        <taxon>Sphingomonadales</taxon>
        <taxon>Sphingomonadaceae</taxon>
        <taxon>Parasphingorhabdus</taxon>
    </lineage>
</organism>
<proteinExistence type="predicted"/>
<keyword evidence="1" id="KW-1133">Transmembrane helix</keyword>
<evidence type="ECO:0000256" key="1">
    <source>
        <dbReference type="SAM" id="Phobius"/>
    </source>
</evidence>
<feature type="transmembrane region" description="Helical" evidence="1">
    <location>
        <begin position="595"/>
        <end position="614"/>
    </location>
</feature>
<protein>
    <submittedName>
        <fullName evidence="2">Uncharacterized protein</fullName>
    </submittedName>
</protein>
<reference evidence="2 3" key="1">
    <citation type="submission" date="2020-06" db="EMBL/GenBank/DDBJ databases">
        <authorList>
            <person name="Kim S.-J."/>
            <person name="Park S.-J."/>
        </authorList>
    </citation>
    <scope>NUCLEOTIDE SEQUENCE [LARGE SCALE GENOMIC DNA]</scope>
    <source>
        <strain evidence="2 3">SW-151</strain>
    </source>
</reference>
<comment type="caution">
    <text evidence="2">The sequence shown here is derived from an EMBL/GenBank/DDBJ whole genome shotgun (WGS) entry which is preliminary data.</text>
</comment>
<keyword evidence="1" id="KW-0812">Transmembrane</keyword>
<sequence>MVQTREIDVLIVGGGFSTMPLVRELDASGIRWLMVSEMTPIWQQLEASDALDFDLVSSLQSSVYSFELVDMLREQGEDFTDGFPTAREFYAIHKKYAARYADHIHHGRVGSIDNHPDHSIVRLESGEQFRAQHVVVATAFRRQMNANLKQIKIDASYAGKNVAITSTGDSSNLLIAKLVAHGAKVHLVTNGFIMLDKMFATFSPFDDGPRFVPLDQLECHNFSEVSKWSYRAFIDGGYIHGLIHRWFAKLFDRNSLGVRHPRSIRPHESLRTFFEARAPIENGHIAIKYWPIDVYKLYCDDTLEQKISDGYLINDLPFFLEHGHVKLWDKAVATLDREAMTLTEGGETATFDEIIDGDQEVPNIPEIRLCGDRASEHFIYKTRQQFLGVISPRLRNIYTIGFTRPFTGGLNNISEMQCLLVHRMISDPEFRNGINANIEQRIANYNANYYAKRPESKTDHLVWYGTYTDEVARLLGIRPKRSDTPGLKGLMKYYMYPNNVFRFRETGRYAVDGVDELLSHTAKQYHDYKVLALLVIRYPFFELLALGTILLAPVPWWVKVPAAIIHNRLPFTSTLVGKFGLPTRESKAIFNYRKAISFPVLAYPVVAAVVWAAAGVGAAFAFSAGLLAYVYAMIHLGTAKGWNRKFFCDMKSKRSPEMVGFFERYRAVFGRVMG</sequence>
<dbReference type="SUPFAM" id="SSF51905">
    <property type="entry name" value="FAD/NAD(P)-binding domain"/>
    <property type="match status" value="1"/>
</dbReference>
<dbReference type="InterPro" id="IPR036188">
    <property type="entry name" value="FAD/NAD-bd_sf"/>
</dbReference>
<dbReference type="RefSeq" id="WP_176279925.1">
    <property type="nucleotide sequence ID" value="NZ_JABWMH010000003.1"/>
</dbReference>
<feature type="transmembrane region" description="Helical" evidence="1">
    <location>
        <begin position="538"/>
        <end position="558"/>
    </location>
</feature>
<gene>
    <name evidence="2" type="ORF">HUO14_11265</name>
</gene>
<keyword evidence="1" id="KW-0472">Membrane</keyword>
<dbReference type="Gene3D" id="3.50.50.60">
    <property type="entry name" value="FAD/NAD(P)-binding domain"/>
    <property type="match status" value="1"/>
</dbReference>